<feature type="region of interest" description="Disordered" evidence="1">
    <location>
        <begin position="57"/>
        <end position="97"/>
    </location>
</feature>
<protein>
    <submittedName>
        <fullName evidence="2">Uncharacterized protein</fullName>
    </submittedName>
</protein>
<evidence type="ECO:0000313" key="3">
    <source>
        <dbReference type="Proteomes" id="UP000516424"/>
    </source>
</evidence>
<organism evidence="2 3">
    <name type="scientific">Acetobacter aceti NBRC 14818</name>
    <dbReference type="NCBI Taxonomy" id="887700"/>
    <lineage>
        <taxon>Bacteria</taxon>
        <taxon>Pseudomonadati</taxon>
        <taxon>Pseudomonadota</taxon>
        <taxon>Alphaproteobacteria</taxon>
        <taxon>Acetobacterales</taxon>
        <taxon>Acetobacteraceae</taxon>
        <taxon>Acetobacter</taxon>
        <taxon>Acetobacter subgen. Acetobacter</taxon>
    </lineage>
</organism>
<evidence type="ECO:0000313" key="2">
    <source>
        <dbReference type="EMBL" id="BCK75968.1"/>
    </source>
</evidence>
<keyword evidence="3" id="KW-1185">Reference proteome</keyword>
<reference evidence="2 3" key="1">
    <citation type="journal article" date="2011" name="Microbiology">
        <title>Transcriptome response to different carbon sources in Acetobacter aceti.</title>
        <authorList>
            <person name="Sakurai K."/>
            <person name="Arai H."/>
            <person name="Ishii M."/>
            <person name="Igarashi Y."/>
        </authorList>
    </citation>
    <scope>NUCLEOTIDE SEQUENCE [LARGE SCALE GENOMIC DNA]</scope>
    <source>
        <strain evidence="2 3">NBRC 14818</strain>
    </source>
</reference>
<sequence length="159" mass="17354">MAIKHSGDSFAVTHENASFSLALSAGQGFSRPVMRPPPRPCPAQHCACDSAQCGEGRSFSQTVRHTGRETQDLAGQAEEAPERSGEAEPETTGSTLTEMRCIVEKIMERGDFPQRNRAAHKNDEHDSGTQERKCGWGGLIPGNMRLSLQDLSLVLFCRI</sequence>
<proteinExistence type="predicted"/>
<name>A0AB33IG43_ACEAC</name>
<accession>A0AB33IG43</accession>
<feature type="region of interest" description="Disordered" evidence="1">
    <location>
        <begin position="112"/>
        <end position="131"/>
    </location>
</feature>
<dbReference type="EMBL" id="AP023410">
    <property type="protein sequence ID" value="BCK75968.1"/>
    <property type="molecule type" value="Genomic_DNA"/>
</dbReference>
<evidence type="ECO:0000256" key="1">
    <source>
        <dbReference type="SAM" id="MobiDB-lite"/>
    </source>
</evidence>
<gene>
    <name evidence="2" type="ORF">EMQ_1574</name>
</gene>
<dbReference type="AlphaFoldDB" id="A0AB33IG43"/>
<dbReference type="Proteomes" id="UP000516424">
    <property type="component" value="Chromosome"/>
</dbReference>